<name>A0A5Q4ZYW2_9GAMM</name>
<reference evidence="1" key="1">
    <citation type="submission" date="2019-09" db="EMBL/GenBank/DDBJ databases">
        <authorList>
            <person name="Hjerde E."/>
        </authorList>
    </citation>
    <scope>NUCLEOTIDE SEQUENCE [LARGE SCALE GENOMIC DNA]</scope>
    <source>
        <strain evidence="1">06/09/160</strain>
        <plasmid evidence="1">pAWOD_2</plasmid>
    </source>
</reference>
<accession>A0A5Q4ZYW2</accession>
<evidence type="ECO:0000313" key="1">
    <source>
        <dbReference type="EMBL" id="VVV07058.1"/>
    </source>
</evidence>
<gene>
    <name evidence="1" type="ORF">AW0309160_04552</name>
</gene>
<dbReference type="RefSeq" id="WP_192957937.1">
    <property type="nucleotide sequence ID" value="NZ_LR721753.1"/>
</dbReference>
<proteinExistence type="predicted"/>
<geneLocation type="plasmid" evidence="1">
    <name>pAWOD_2</name>
</geneLocation>
<dbReference type="AlphaFoldDB" id="A0A5Q4ZYW2"/>
<keyword evidence="1" id="KW-0614">Plasmid</keyword>
<sequence>MKEHIELLNNLRFKRGSKAILFKLANSVISNVGNLDAKQPMCWAYSETNVISSGNIQYKLAYDGSLFLAEYQARLGKSTINEYNSASEFHSIIDDYFGIGDILAFPIEVITEERPLSFWFEVARVEYLREYALKIDNQLISRARYEELKIEAISYYIEMLHGYALVMNTLMEITPTQMSVKEWNEAHLELINPQFRDLYTDKEC</sequence>
<dbReference type="EMBL" id="LR721753">
    <property type="protein sequence ID" value="VVV07058.1"/>
    <property type="molecule type" value="Genomic_DNA"/>
</dbReference>
<protein>
    <submittedName>
        <fullName evidence="1">Uncharacterized protein</fullName>
    </submittedName>
</protein>
<organism evidence="1">
    <name type="scientific">Aliivibrio wodanis</name>
    <dbReference type="NCBI Taxonomy" id="80852"/>
    <lineage>
        <taxon>Bacteria</taxon>
        <taxon>Pseudomonadati</taxon>
        <taxon>Pseudomonadota</taxon>
        <taxon>Gammaproteobacteria</taxon>
        <taxon>Vibrionales</taxon>
        <taxon>Vibrionaceae</taxon>
        <taxon>Aliivibrio</taxon>
    </lineage>
</organism>